<feature type="domain" description="Thiolase C-terminal" evidence="7">
    <location>
        <begin position="288"/>
        <end position="410"/>
    </location>
</feature>
<evidence type="ECO:0000256" key="5">
    <source>
        <dbReference type="RuleBase" id="RU003557"/>
    </source>
</evidence>
<dbReference type="InterPro" id="IPR020613">
    <property type="entry name" value="Thiolase_CS"/>
</dbReference>
<dbReference type="PIRSF" id="PIRSF000429">
    <property type="entry name" value="Ac-CoA_Ac_transf"/>
    <property type="match status" value="1"/>
</dbReference>
<organism evidence="8 9">
    <name type="scientific">Sandaracinus amylolyticus</name>
    <dbReference type="NCBI Taxonomy" id="927083"/>
    <lineage>
        <taxon>Bacteria</taxon>
        <taxon>Pseudomonadati</taxon>
        <taxon>Myxococcota</taxon>
        <taxon>Polyangia</taxon>
        <taxon>Polyangiales</taxon>
        <taxon>Sandaracinaceae</taxon>
        <taxon>Sandaracinus</taxon>
    </lineage>
</organism>
<accession>A0A0F6SHZ7</accession>
<dbReference type="InterPro" id="IPR020616">
    <property type="entry name" value="Thiolase_N"/>
</dbReference>
<dbReference type="PROSITE" id="PS00098">
    <property type="entry name" value="THIOLASE_1"/>
    <property type="match status" value="1"/>
</dbReference>
<evidence type="ECO:0000313" key="8">
    <source>
        <dbReference type="EMBL" id="AKF11314.1"/>
    </source>
</evidence>
<proteinExistence type="inferred from homology"/>
<dbReference type="SUPFAM" id="SSF53901">
    <property type="entry name" value="Thiolase-like"/>
    <property type="match status" value="2"/>
</dbReference>
<evidence type="ECO:0000256" key="4">
    <source>
        <dbReference type="PIRSR" id="PIRSR000429-1"/>
    </source>
</evidence>
<evidence type="ECO:0000256" key="1">
    <source>
        <dbReference type="ARBA" id="ARBA00010982"/>
    </source>
</evidence>
<evidence type="ECO:0000256" key="2">
    <source>
        <dbReference type="ARBA" id="ARBA00022679"/>
    </source>
</evidence>
<dbReference type="CDD" id="cd00751">
    <property type="entry name" value="thiolase"/>
    <property type="match status" value="1"/>
</dbReference>
<dbReference type="InterPro" id="IPR016039">
    <property type="entry name" value="Thiolase-like"/>
</dbReference>
<evidence type="ECO:0000259" key="7">
    <source>
        <dbReference type="Pfam" id="PF02803"/>
    </source>
</evidence>
<feature type="active site" description="Proton acceptor" evidence="4">
    <location>
        <position position="397"/>
    </location>
</feature>
<feature type="active site" description="Proton acceptor" evidence="4">
    <location>
        <position position="367"/>
    </location>
</feature>
<dbReference type="InterPro" id="IPR020617">
    <property type="entry name" value="Thiolase_C"/>
</dbReference>
<dbReference type="EMBL" id="CP011125">
    <property type="protein sequence ID" value="AKF11314.1"/>
    <property type="molecule type" value="Genomic_DNA"/>
</dbReference>
<reference evidence="8 9" key="1">
    <citation type="submission" date="2015-03" db="EMBL/GenBank/DDBJ databases">
        <title>Genome assembly of Sandaracinus amylolyticus DSM 53668.</title>
        <authorList>
            <person name="Sharma G."/>
            <person name="Subramanian S."/>
        </authorList>
    </citation>
    <scope>NUCLEOTIDE SEQUENCE [LARGE SCALE GENOMIC DNA]</scope>
    <source>
        <strain evidence="8 9">DSM 53668</strain>
    </source>
</reference>
<dbReference type="KEGG" id="samy:DB32_008463"/>
<evidence type="ECO:0000313" key="9">
    <source>
        <dbReference type="Proteomes" id="UP000034883"/>
    </source>
</evidence>
<dbReference type="AlphaFoldDB" id="A0A0F6SHZ7"/>
<dbReference type="Gene3D" id="3.40.47.10">
    <property type="match status" value="2"/>
</dbReference>
<dbReference type="STRING" id="927083.DB32_008463"/>
<protein>
    <submittedName>
        <fullName evidence="8">3-ketoacyl-CoA thiolase</fullName>
    </submittedName>
</protein>
<comment type="similarity">
    <text evidence="1 5">Belongs to the thiolase-like superfamily. Thiolase family.</text>
</comment>
<feature type="active site" description="Acyl-thioester intermediate" evidence="4">
    <location>
        <position position="92"/>
    </location>
</feature>
<dbReference type="GO" id="GO:0003988">
    <property type="term" value="F:acetyl-CoA C-acyltransferase activity"/>
    <property type="evidence" value="ECO:0007669"/>
    <property type="project" value="UniProtKB-ARBA"/>
</dbReference>
<evidence type="ECO:0000259" key="6">
    <source>
        <dbReference type="Pfam" id="PF00108"/>
    </source>
</evidence>
<dbReference type="Proteomes" id="UP000034883">
    <property type="component" value="Chromosome"/>
</dbReference>
<sequence>MGNAWIIEAARTPRGRGKMGKGALTGVHPQELLAQTLNAVVARAKVDPAAIEDVVAGTVSQAKEQGACIARNAVLAAGLPDDVTGVSLNRFCGSGLQAVNFAAMGVASGHQGLVIAGGVESMSRVPMGSDEAGIDGNNPHLRKKVFQVPQGISGDLIATIEGFSREELDRFALASQQKAEVAQKEGRFARALVPVKDPETGKVLLEHDEMPRHGTTYEALAKLEPSFVGMGAAPVGPNGETLDQIALARYPHVGAIQHVHTAGNSSGIVDGACAVLLASDEAVKAHGLKPRARIRAMATAGAEPVIMLTAPAPASARALKKAGMSAKDVDLWEINEAFATVPLETMKKLDVDPAKVNVNGGAIALGHPLGATGAMLLQTALDELERRGLATALITLCIGGGMGIATVIERV</sequence>
<feature type="domain" description="Thiolase N-terminal" evidence="6">
    <location>
        <begin position="6"/>
        <end position="231"/>
    </location>
</feature>
<keyword evidence="2 5" id="KW-0808">Transferase</keyword>
<dbReference type="PANTHER" id="PTHR43365">
    <property type="entry name" value="BLR7806 PROTEIN"/>
    <property type="match status" value="1"/>
</dbReference>
<dbReference type="Pfam" id="PF00108">
    <property type="entry name" value="Thiolase_N"/>
    <property type="match status" value="1"/>
</dbReference>
<dbReference type="OrthoDB" id="4565318at2"/>
<dbReference type="PROSITE" id="PS00099">
    <property type="entry name" value="THIOLASE_3"/>
    <property type="match status" value="1"/>
</dbReference>
<dbReference type="NCBIfam" id="TIGR01930">
    <property type="entry name" value="AcCoA-C-Actrans"/>
    <property type="match status" value="1"/>
</dbReference>
<dbReference type="InterPro" id="IPR020610">
    <property type="entry name" value="Thiolase_AS"/>
</dbReference>
<dbReference type="NCBIfam" id="NF006090">
    <property type="entry name" value="PRK08242.1"/>
    <property type="match status" value="1"/>
</dbReference>
<dbReference type="InterPro" id="IPR002155">
    <property type="entry name" value="Thiolase"/>
</dbReference>
<evidence type="ECO:0000256" key="3">
    <source>
        <dbReference type="ARBA" id="ARBA00023315"/>
    </source>
</evidence>
<keyword evidence="9" id="KW-1185">Reference proteome</keyword>
<dbReference type="PANTHER" id="PTHR43365:SF1">
    <property type="entry name" value="ACETYL-COA C-ACYLTRANSFERASE"/>
    <property type="match status" value="1"/>
</dbReference>
<name>A0A0F6SHZ7_9BACT</name>
<dbReference type="RefSeq" id="WP_053238193.1">
    <property type="nucleotide sequence ID" value="NZ_CP011125.1"/>
</dbReference>
<dbReference type="PROSITE" id="PS00737">
    <property type="entry name" value="THIOLASE_2"/>
    <property type="match status" value="1"/>
</dbReference>
<gene>
    <name evidence="8" type="ORF">DB32_008463</name>
</gene>
<keyword evidence="3 5" id="KW-0012">Acyltransferase</keyword>
<dbReference type="InterPro" id="IPR020615">
    <property type="entry name" value="Thiolase_acyl_enz_int_AS"/>
</dbReference>
<dbReference type="Pfam" id="PF02803">
    <property type="entry name" value="Thiolase_C"/>
    <property type="match status" value="1"/>
</dbReference>